<dbReference type="RefSeq" id="WP_227897161.1">
    <property type="nucleotide sequence ID" value="NZ_CP099466.1"/>
</dbReference>
<feature type="domain" description="ABC transporter" evidence="6">
    <location>
        <begin position="8"/>
        <end position="233"/>
    </location>
</feature>
<dbReference type="InterPro" id="IPR027417">
    <property type="entry name" value="P-loop_NTPase"/>
</dbReference>
<dbReference type="InterPro" id="IPR050763">
    <property type="entry name" value="ABC_transporter_ATP-binding"/>
</dbReference>
<dbReference type="GO" id="GO:0005886">
    <property type="term" value="C:plasma membrane"/>
    <property type="evidence" value="ECO:0007669"/>
    <property type="project" value="UniProtKB-SubCell"/>
</dbReference>
<keyword evidence="4 7" id="KW-0067">ATP-binding</keyword>
<comment type="caution">
    <text evidence="7">The sequence shown here is derived from an EMBL/GenBank/DDBJ whole genome shotgun (WGS) entry which is preliminary data.</text>
</comment>
<protein>
    <submittedName>
        <fullName evidence="7">ABC transporter ATP-binding protein</fullName>
    </submittedName>
</protein>
<evidence type="ECO:0000256" key="3">
    <source>
        <dbReference type="ARBA" id="ARBA00022741"/>
    </source>
</evidence>
<proteinExistence type="predicted"/>
<dbReference type="InterPro" id="IPR017871">
    <property type="entry name" value="ABC_transporter-like_CS"/>
</dbReference>
<name>A0A9X1SCZ8_9MICC</name>
<dbReference type="SMART" id="SM00382">
    <property type="entry name" value="AAA"/>
    <property type="match status" value="1"/>
</dbReference>
<dbReference type="EMBL" id="JAJFZV010000016">
    <property type="protein sequence ID" value="MCC3299185.1"/>
    <property type="molecule type" value="Genomic_DNA"/>
</dbReference>
<dbReference type="GO" id="GO:0016887">
    <property type="term" value="F:ATP hydrolysis activity"/>
    <property type="evidence" value="ECO:0007669"/>
    <property type="project" value="InterPro"/>
</dbReference>
<accession>A0A9X1SCZ8</accession>
<keyword evidence="2" id="KW-0813">Transport</keyword>
<evidence type="ECO:0000256" key="4">
    <source>
        <dbReference type="ARBA" id="ARBA00022840"/>
    </source>
</evidence>
<dbReference type="Proteomes" id="UP001139158">
    <property type="component" value="Unassembled WGS sequence"/>
</dbReference>
<evidence type="ECO:0000256" key="1">
    <source>
        <dbReference type="ARBA" id="ARBA00004202"/>
    </source>
</evidence>
<dbReference type="Gene3D" id="3.40.50.300">
    <property type="entry name" value="P-loop containing nucleotide triphosphate hydrolases"/>
    <property type="match status" value="1"/>
</dbReference>
<dbReference type="InterPro" id="IPR003593">
    <property type="entry name" value="AAA+_ATPase"/>
</dbReference>
<dbReference type="PANTHER" id="PTHR42711">
    <property type="entry name" value="ABC TRANSPORTER ATP-BINDING PROTEIN"/>
    <property type="match status" value="1"/>
</dbReference>
<evidence type="ECO:0000256" key="2">
    <source>
        <dbReference type="ARBA" id="ARBA00022448"/>
    </source>
</evidence>
<dbReference type="PANTHER" id="PTHR42711:SF16">
    <property type="entry name" value="ABC TRANSPORTER ATP-BINDING PROTEIN"/>
    <property type="match status" value="1"/>
</dbReference>
<dbReference type="InterPro" id="IPR003439">
    <property type="entry name" value="ABC_transporter-like_ATP-bd"/>
</dbReference>
<dbReference type="CDD" id="cd03230">
    <property type="entry name" value="ABC_DR_subfamily_A"/>
    <property type="match status" value="1"/>
</dbReference>
<dbReference type="PROSITE" id="PS00211">
    <property type="entry name" value="ABC_TRANSPORTER_1"/>
    <property type="match status" value="1"/>
</dbReference>
<dbReference type="GO" id="GO:0046677">
    <property type="term" value="P:response to antibiotic"/>
    <property type="evidence" value="ECO:0007669"/>
    <property type="project" value="UniProtKB-KW"/>
</dbReference>
<keyword evidence="5" id="KW-0046">Antibiotic resistance</keyword>
<evidence type="ECO:0000313" key="7">
    <source>
        <dbReference type="EMBL" id="MCC3299185.1"/>
    </source>
</evidence>
<dbReference type="AlphaFoldDB" id="A0A9X1SCZ8"/>
<evidence type="ECO:0000313" key="8">
    <source>
        <dbReference type="Proteomes" id="UP001139158"/>
    </source>
</evidence>
<reference evidence="7" key="1">
    <citation type="submission" date="2021-10" db="EMBL/GenBank/DDBJ databases">
        <title>Novel species in genus Arthrobacter.</title>
        <authorList>
            <person name="Liu Y."/>
        </authorList>
    </citation>
    <scope>NUCLEOTIDE SEQUENCE</scope>
    <source>
        <strain evidence="7">Zg-Y453</strain>
    </source>
</reference>
<sequence length="246" mass="26094">MDTSQPAVSAVNLAKSYRGRTVVDGVSLQIGQGEVLGLLGANGAGKTTTVEMISGVRRPDRGSVRVLGLEPRADRAMVRRILGVQLQESCLHHALTVGELINLYRSFYPQPRPVPELLALVGLDGHEKARFESLSGGQQQRLSIALALVGRPRAVILDELTTGLDPMARRRMWSTVEQLRGEGAAVLLVTHAMQEAEALCDRVAMLDAGRIVAEGTPAGVAAAAGAGNLEEAFLALTGKTVGEEEE</sequence>
<keyword evidence="8" id="KW-1185">Reference proteome</keyword>
<comment type="subcellular location">
    <subcellularLocation>
        <location evidence="1">Cell membrane</location>
        <topology evidence="1">Peripheral membrane protein</topology>
    </subcellularLocation>
</comment>
<organism evidence="7 8">
    <name type="scientific">Arthrobacter caoxuetaonis</name>
    <dbReference type="NCBI Taxonomy" id="2886935"/>
    <lineage>
        <taxon>Bacteria</taxon>
        <taxon>Bacillati</taxon>
        <taxon>Actinomycetota</taxon>
        <taxon>Actinomycetes</taxon>
        <taxon>Micrococcales</taxon>
        <taxon>Micrococcaceae</taxon>
        <taxon>Arthrobacter</taxon>
    </lineage>
</organism>
<evidence type="ECO:0000259" key="6">
    <source>
        <dbReference type="PROSITE" id="PS50893"/>
    </source>
</evidence>
<evidence type="ECO:0000256" key="5">
    <source>
        <dbReference type="ARBA" id="ARBA00023251"/>
    </source>
</evidence>
<dbReference type="PROSITE" id="PS50893">
    <property type="entry name" value="ABC_TRANSPORTER_2"/>
    <property type="match status" value="1"/>
</dbReference>
<dbReference type="Pfam" id="PF00005">
    <property type="entry name" value="ABC_tran"/>
    <property type="match status" value="1"/>
</dbReference>
<gene>
    <name evidence="7" type="ORF">LJ757_15445</name>
</gene>
<keyword evidence="3" id="KW-0547">Nucleotide-binding</keyword>
<dbReference type="SUPFAM" id="SSF52540">
    <property type="entry name" value="P-loop containing nucleoside triphosphate hydrolases"/>
    <property type="match status" value="1"/>
</dbReference>
<dbReference type="GO" id="GO:0005524">
    <property type="term" value="F:ATP binding"/>
    <property type="evidence" value="ECO:0007669"/>
    <property type="project" value="UniProtKB-KW"/>
</dbReference>